<dbReference type="GO" id="GO:0032259">
    <property type="term" value="P:methylation"/>
    <property type="evidence" value="ECO:0007669"/>
    <property type="project" value="UniProtKB-KW"/>
</dbReference>
<sequence length="254" mass="26548">MVAAESPQIHPVVLIGGGPGAWDLITVRGMHALQEAEIILADHLGPVQQLDKLCDVASKELIDVSKLPYKRQTSQEKINELLIEHALAGRKVARLKGGDPYVFGRGFEELQALTAASIPVEVVPGVTSAISVPALAGVPVTQRGIVHAFTVVSGHLPPGHAKSLVDWQALAQSGATLSIIMGVKNSAAIAQALINGGRCTSTPVAIIQEGTMASERVYKCALGDLAETVRKEQVAPPAVFVIGEVAGLNSQDAQ</sequence>
<dbReference type="PROSITE" id="PS00840">
    <property type="entry name" value="SUMT_2"/>
    <property type="match status" value="1"/>
</dbReference>
<proteinExistence type="inferred from homology"/>
<feature type="domain" description="Tetrapyrrole methylase" evidence="7">
    <location>
        <begin position="12"/>
        <end position="226"/>
    </location>
</feature>
<reference evidence="8 9" key="1">
    <citation type="submission" date="2017-09" db="EMBL/GenBank/DDBJ databases">
        <title>Draft Genome Sequence of Corynebacterium accolens AH4003.</title>
        <authorList>
            <person name="Chen Y."/>
            <person name="Oosthuysen W.F."/>
            <person name="Kelley S."/>
            <person name="Horswill A."/>
        </authorList>
    </citation>
    <scope>NUCLEOTIDE SEQUENCE [LARGE SCALE GENOMIC DNA]</scope>
    <source>
        <strain evidence="8 9">AH4003</strain>
    </source>
</reference>
<keyword evidence="3 6" id="KW-0808">Transferase</keyword>
<protein>
    <recommendedName>
        <fullName evidence="1">uroporphyrinogen-III C-methyltransferase</fullName>
        <ecNumber evidence="1">2.1.1.107</ecNumber>
    </recommendedName>
</protein>
<dbReference type="NCBIfam" id="NF004790">
    <property type="entry name" value="PRK06136.1"/>
    <property type="match status" value="1"/>
</dbReference>
<dbReference type="PANTHER" id="PTHR45790">
    <property type="entry name" value="SIROHEME SYNTHASE-RELATED"/>
    <property type="match status" value="1"/>
</dbReference>
<dbReference type="EMBL" id="NWBP01000011">
    <property type="protein sequence ID" value="PCC83383.1"/>
    <property type="molecule type" value="Genomic_DNA"/>
</dbReference>
<dbReference type="EC" id="2.1.1.107" evidence="1"/>
<dbReference type="NCBIfam" id="TIGR01469">
    <property type="entry name" value="cobA_cysG_Cterm"/>
    <property type="match status" value="1"/>
</dbReference>
<dbReference type="AlphaFoldDB" id="A0A2A4AKD4"/>
<dbReference type="Gene3D" id="3.30.950.10">
    <property type="entry name" value="Methyltransferase, Cobalt-precorrin-4 Transmethylase, Domain 2"/>
    <property type="match status" value="1"/>
</dbReference>
<dbReference type="FunFam" id="3.30.950.10:FF:000001">
    <property type="entry name" value="Siroheme synthase"/>
    <property type="match status" value="1"/>
</dbReference>
<evidence type="ECO:0000256" key="4">
    <source>
        <dbReference type="ARBA" id="ARBA00022691"/>
    </source>
</evidence>
<keyword evidence="5" id="KW-0627">Porphyrin biosynthesis</keyword>
<keyword evidence="2 6" id="KW-0489">Methyltransferase</keyword>
<evidence type="ECO:0000256" key="6">
    <source>
        <dbReference type="RuleBase" id="RU003960"/>
    </source>
</evidence>
<dbReference type="InterPro" id="IPR050161">
    <property type="entry name" value="Siro_Cobalamin_biosynth"/>
</dbReference>
<evidence type="ECO:0000313" key="9">
    <source>
        <dbReference type="Proteomes" id="UP000218690"/>
    </source>
</evidence>
<evidence type="ECO:0000256" key="3">
    <source>
        <dbReference type="ARBA" id="ARBA00022679"/>
    </source>
</evidence>
<comment type="caution">
    <text evidence="8">The sequence shown here is derived from an EMBL/GenBank/DDBJ whole genome shotgun (WGS) entry which is preliminary data.</text>
</comment>
<dbReference type="InterPro" id="IPR035996">
    <property type="entry name" value="4pyrrol_Methylase_sf"/>
</dbReference>
<dbReference type="InterPro" id="IPR000878">
    <property type="entry name" value="4pyrrol_Mease"/>
</dbReference>
<dbReference type="GO" id="GO:0004851">
    <property type="term" value="F:uroporphyrin-III C-methyltransferase activity"/>
    <property type="evidence" value="ECO:0007669"/>
    <property type="project" value="UniProtKB-EC"/>
</dbReference>
<dbReference type="PANTHER" id="PTHR45790:SF3">
    <property type="entry name" value="S-ADENOSYL-L-METHIONINE-DEPENDENT UROPORPHYRINOGEN III METHYLTRANSFERASE, CHLOROPLASTIC"/>
    <property type="match status" value="1"/>
</dbReference>
<dbReference type="InterPro" id="IPR014776">
    <property type="entry name" value="4pyrrole_Mease_sub2"/>
</dbReference>
<evidence type="ECO:0000256" key="1">
    <source>
        <dbReference type="ARBA" id="ARBA00012162"/>
    </source>
</evidence>
<name>A0A2A4AKD4_9CORY</name>
<dbReference type="GO" id="GO:0019354">
    <property type="term" value="P:siroheme biosynthetic process"/>
    <property type="evidence" value="ECO:0007669"/>
    <property type="project" value="InterPro"/>
</dbReference>
<organism evidence="8 9">
    <name type="scientific">Corynebacterium accolens</name>
    <dbReference type="NCBI Taxonomy" id="38284"/>
    <lineage>
        <taxon>Bacteria</taxon>
        <taxon>Bacillati</taxon>
        <taxon>Actinomycetota</taxon>
        <taxon>Actinomycetes</taxon>
        <taxon>Mycobacteriales</taxon>
        <taxon>Corynebacteriaceae</taxon>
        <taxon>Corynebacterium</taxon>
    </lineage>
</organism>
<gene>
    <name evidence="8" type="primary">cobA</name>
    <name evidence="8" type="ORF">COM45_03230</name>
</gene>
<comment type="similarity">
    <text evidence="6">Belongs to the precorrin methyltransferase family.</text>
</comment>
<accession>A0A2A4AKD4</accession>
<dbReference type="Gene3D" id="3.40.1010.10">
    <property type="entry name" value="Cobalt-precorrin-4 Transmethylase, Domain 1"/>
    <property type="match status" value="1"/>
</dbReference>
<evidence type="ECO:0000256" key="5">
    <source>
        <dbReference type="ARBA" id="ARBA00023244"/>
    </source>
</evidence>
<dbReference type="Proteomes" id="UP000218690">
    <property type="component" value="Unassembled WGS sequence"/>
</dbReference>
<keyword evidence="4" id="KW-0949">S-adenosyl-L-methionine</keyword>
<dbReference type="InterPro" id="IPR006366">
    <property type="entry name" value="CobA/CysG_C"/>
</dbReference>
<evidence type="ECO:0000313" key="8">
    <source>
        <dbReference type="EMBL" id="PCC83383.1"/>
    </source>
</evidence>
<dbReference type="CDD" id="cd11642">
    <property type="entry name" value="SUMT"/>
    <property type="match status" value="1"/>
</dbReference>
<evidence type="ECO:0000256" key="2">
    <source>
        <dbReference type="ARBA" id="ARBA00022603"/>
    </source>
</evidence>
<dbReference type="SUPFAM" id="SSF53790">
    <property type="entry name" value="Tetrapyrrole methylase"/>
    <property type="match status" value="1"/>
</dbReference>
<dbReference type="FunFam" id="3.40.1010.10:FF:000001">
    <property type="entry name" value="Siroheme synthase"/>
    <property type="match status" value="1"/>
</dbReference>
<dbReference type="InterPro" id="IPR014777">
    <property type="entry name" value="4pyrrole_Mease_sub1"/>
</dbReference>
<dbReference type="Pfam" id="PF00590">
    <property type="entry name" value="TP_methylase"/>
    <property type="match status" value="1"/>
</dbReference>
<evidence type="ECO:0000259" key="7">
    <source>
        <dbReference type="Pfam" id="PF00590"/>
    </source>
</evidence>
<dbReference type="InterPro" id="IPR003043">
    <property type="entry name" value="Uropor_MeTrfase_CS"/>
</dbReference>